<name>A0ABV5DYN2_9ACTN</name>
<dbReference type="RefSeq" id="WP_017533247.1">
    <property type="nucleotide sequence ID" value="NZ_BAZE01000008.1"/>
</dbReference>
<comment type="caution">
    <text evidence="3">The sequence shown here is derived from an EMBL/GenBank/DDBJ whole genome shotgun (WGS) entry which is preliminary data.</text>
</comment>
<evidence type="ECO:0000256" key="1">
    <source>
        <dbReference type="SAM" id="MobiDB-lite"/>
    </source>
</evidence>
<feature type="transmembrane region" description="Helical" evidence="2">
    <location>
        <begin position="37"/>
        <end position="62"/>
    </location>
</feature>
<dbReference type="Proteomes" id="UP001585053">
    <property type="component" value="Unassembled WGS sequence"/>
</dbReference>
<proteinExistence type="predicted"/>
<keyword evidence="2" id="KW-1133">Transmembrane helix</keyword>
<evidence type="ECO:0000313" key="4">
    <source>
        <dbReference type="Proteomes" id="UP001585053"/>
    </source>
</evidence>
<protein>
    <recommendedName>
        <fullName evidence="5">CD225/dispanin family protein</fullName>
    </recommendedName>
</protein>
<evidence type="ECO:0008006" key="5">
    <source>
        <dbReference type="Google" id="ProtNLM"/>
    </source>
</evidence>
<dbReference type="GeneID" id="91392535"/>
<feature type="compositionally biased region" description="Pro residues" evidence="1">
    <location>
        <begin position="16"/>
        <end position="28"/>
    </location>
</feature>
<gene>
    <name evidence="3" type="ORF">VSQ78_18490</name>
</gene>
<keyword evidence="2" id="KW-0812">Transmembrane</keyword>
<reference evidence="3 4" key="1">
    <citation type="submission" date="2024-01" db="EMBL/GenBank/DDBJ databases">
        <title>Genome mining of biosynthetic gene clusters to explore secondary metabolites of Streptomyces sp.</title>
        <authorList>
            <person name="Baig A."/>
            <person name="Ajitkumar Shintre N."/>
            <person name="Kumar H."/>
            <person name="Anbarasu A."/>
            <person name="Ramaiah S."/>
        </authorList>
    </citation>
    <scope>NUCLEOTIDE SEQUENCE [LARGE SCALE GENOMIC DNA]</scope>
    <source>
        <strain evidence="3 4">A01</strain>
    </source>
</reference>
<accession>A0ABV5DYN2</accession>
<feature type="region of interest" description="Disordered" evidence="1">
    <location>
        <begin position="1"/>
        <end position="28"/>
    </location>
</feature>
<evidence type="ECO:0000313" key="3">
    <source>
        <dbReference type="EMBL" id="MFB8769701.1"/>
    </source>
</evidence>
<keyword evidence="4" id="KW-1185">Reference proteome</keyword>
<sequence length="109" mass="11573">MSYGPPHDPYGGQGPGYPPPPGHFHSPYPVPPPKGGAIAALVVSVLLVISCYGIFAAVGLIFSIMAVSEQYDHEKVSRFTRYAWIANGVVIGLLVLFFVGIIVFAVLTS</sequence>
<evidence type="ECO:0000256" key="2">
    <source>
        <dbReference type="SAM" id="Phobius"/>
    </source>
</evidence>
<dbReference type="EMBL" id="JAYMRS010000006">
    <property type="protein sequence ID" value="MFB8769701.1"/>
    <property type="molecule type" value="Genomic_DNA"/>
</dbReference>
<keyword evidence="2" id="KW-0472">Membrane</keyword>
<organism evidence="3 4">
    <name type="scientific">Nocardiopsis alba</name>
    <dbReference type="NCBI Taxonomy" id="53437"/>
    <lineage>
        <taxon>Bacteria</taxon>
        <taxon>Bacillati</taxon>
        <taxon>Actinomycetota</taxon>
        <taxon>Actinomycetes</taxon>
        <taxon>Streptosporangiales</taxon>
        <taxon>Nocardiopsidaceae</taxon>
        <taxon>Nocardiopsis</taxon>
    </lineage>
</organism>
<feature type="transmembrane region" description="Helical" evidence="2">
    <location>
        <begin position="82"/>
        <end position="107"/>
    </location>
</feature>